<name>A0A2W2CQX0_9ACTN</name>
<proteinExistence type="predicted"/>
<protein>
    <submittedName>
        <fullName evidence="9">MFS transporter</fullName>
    </submittedName>
</protein>
<gene>
    <name evidence="9" type="ORF">C1I99_09825</name>
</gene>
<dbReference type="InterPro" id="IPR020846">
    <property type="entry name" value="MFS_dom"/>
</dbReference>
<feature type="transmembrane region" description="Helical" evidence="7">
    <location>
        <begin position="225"/>
        <end position="245"/>
    </location>
</feature>
<feature type="transmembrane region" description="Helical" evidence="7">
    <location>
        <begin position="466"/>
        <end position="494"/>
    </location>
</feature>
<feature type="transmembrane region" description="Helical" evidence="7">
    <location>
        <begin position="137"/>
        <end position="157"/>
    </location>
</feature>
<keyword evidence="5 7" id="KW-1133">Transmembrane helix</keyword>
<dbReference type="CDD" id="cd17321">
    <property type="entry name" value="MFS_MMR_MDR_like"/>
    <property type="match status" value="1"/>
</dbReference>
<dbReference type="OrthoDB" id="9781469at2"/>
<evidence type="ECO:0000313" key="9">
    <source>
        <dbReference type="EMBL" id="PZG00291.1"/>
    </source>
</evidence>
<dbReference type="GO" id="GO:0022857">
    <property type="term" value="F:transmembrane transporter activity"/>
    <property type="evidence" value="ECO:0007669"/>
    <property type="project" value="InterPro"/>
</dbReference>
<feature type="transmembrane region" description="Helical" evidence="7">
    <location>
        <begin position="163"/>
        <end position="187"/>
    </location>
</feature>
<feature type="transmembrane region" description="Helical" evidence="7">
    <location>
        <begin position="356"/>
        <end position="382"/>
    </location>
</feature>
<feature type="transmembrane region" description="Helical" evidence="7">
    <location>
        <begin position="50"/>
        <end position="67"/>
    </location>
</feature>
<dbReference type="PANTHER" id="PTHR42718:SF47">
    <property type="entry name" value="METHYL VIOLOGEN RESISTANCE PROTEIN SMVA"/>
    <property type="match status" value="1"/>
</dbReference>
<dbReference type="PANTHER" id="PTHR42718">
    <property type="entry name" value="MAJOR FACILITATOR SUPERFAMILY MULTIDRUG TRANSPORTER MFSC"/>
    <property type="match status" value="1"/>
</dbReference>
<feature type="transmembrane region" description="Helical" evidence="7">
    <location>
        <begin position="330"/>
        <end position="350"/>
    </location>
</feature>
<dbReference type="InterPro" id="IPR036259">
    <property type="entry name" value="MFS_trans_sf"/>
</dbReference>
<keyword evidence="3" id="KW-1003">Cell membrane</keyword>
<evidence type="ECO:0000256" key="7">
    <source>
        <dbReference type="SAM" id="Phobius"/>
    </source>
</evidence>
<evidence type="ECO:0000256" key="4">
    <source>
        <dbReference type="ARBA" id="ARBA00022692"/>
    </source>
</evidence>
<feature type="transmembrane region" description="Helical" evidence="7">
    <location>
        <begin position="266"/>
        <end position="290"/>
    </location>
</feature>
<comment type="caution">
    <text evidence="9">The sequence shown here is derived from an EMBL/GenBank/DDBJ whole genome shotgun (WGS) entry which is preliminary data.</text>
</comment>
<organism evidence="9 10">
    <name type="scientific">Micromonospora deserti</name>
    <dbReference type="NCBI Taxonomy" id="2070366"/>
    <lineage>
        <taxon>Bacteria</taxon>
        <taxon>Bacillati</taxon>
        <taxon>Actinomycetota</taxon>
        <taxon>Actinomycetes</taxon>
        <taxon>Micromonosporales</taxon>
        <taxon>Micromonosporaceae</taxon>
        <taxon>Micromonospora</taxon>
    </lineage>
</organism>
<sequence>MDTTRATRREWLGLAVLALPTLLLSVDLSVLYLALPHLSIHLGADSTEQLWILDIYSFLLAGFLVTMGTLGDRVGRRRLLLVGAAAFGVTSVVAAYATSPGMLIAARALLGIAGATLMPSTMALIRNMFRDPKQMATAIGIWFACFTGGMTLGPLVGGALLSTFWWGSAFLLGVPFMALLLVAGPLLLPEYRDRGAGRVDLTSVALSLAAILPVIYGLKEIARDGWRPSAGVAVVAGVLAGVLFVRRQRRLANPLLDLRLFANRSFRSALATGLAMGIVMAGVTLTSTLYLQAVAGLSPLRAGFWLVPQMIVMAAGMMTAPALARRIRPAYLMAAGLLVAGAGMLVQTRTGAVDGVAAVVVGLTLAGLGISPTMALTMNLLLSSAPPEKAGTAASISETSGELGIALGVATLGSLATVAYRARLAVPPGTPAEAGHAARQGITDATAAAQQLPGPLGADLLDAARAAFTAGLTTVAGVGAAIFVGLAVLAALAFRHVPRTGATPEADQALPAPAPTP</sequence>
<dbReference type="Gene3D" id="1.20.1250.20">
    <property type="entry name" value="MFS general substrate transporter like domains"/>
    <property type="match status" value="1"/>
</dbReference>
<dbReference type="PROSITE" id="PS50850">
    <property type="entry name" value="MFS"/>
    <property type="match status" value="1"/>
</dbReference>
<evidence type="ECO:0000256" key="5">
    <source>
        <dbReference type="ARBA" id="ARBA00022989"/>
    </source>
</evidence>
<dbReference type="EMBL" id="POUB01000046">
    <property type="protein sequence ID" value="PZG00291.1"/>
    <property type="molecule type" value="Genomic_DNA"/>
</dbReference>
<dbReference type="Proteomes" id="UP000248749">
    <property type="component" value="Unassembled WGS sequence"/>
</dbReference>
<comment type="subcellular location">
    <subcellularLocation>
        <location evidence="1">Cell membrane</location>
        <topology evidence="1">Multi-pass membrane protein</topology>
    </subcellularLocation>
</comment>
<feature type="domain" description="Major facilitator superfamily (MFS) profile" evidence="8">
    <location>
        <begin position="13"/>
        <end position="499"/>
    </location>
</feature>
<dbReference type="GO" id="GO:0005886">
    <property type="term" value="C:plasma membrane"/>
    <property type="evidence" value="ECO:0007669"/>
    <property type="project" value="UniProtKB-SubCell"/>
</dbReference>
<evidence type="ECO:0000256" key="6">
    <source>
        <dbReference type="ARBA" id="ARBA00023136"/>
    </source>
</evidence>
<dbReference type="InterPro" id="IPR011701">
    <property type="entry name" value="MFS"/>
</dbReference>
<feature type="transmembrane region" description="Helical" evidence="7">
    <location>
        <begin position="199"/>
        <end position="219"/>
    </location>
</feature>
<reference evidence="9 10" key="1">
    <citation type="submission" date="2018-01" db="EMBL/GenBank/DDBJ databases">
        <title>Draft genome sequence of Salinispora sp. 13K206.</title>
        <authorList>
            <person name="Sahin N."/>
            <person name="Saygin H."/>
            <person name="Ay H."/>
        </authorList>
    </citation>
    <scope>NUCLEOTIDE SEQUENCE [LARGE SCALE GENOMIC DNA]</scope>
    <source>
        <strain evidence="9 10">13K206</strain>
    </source>
</reference>
<evidence type="ECO:0000313" key="10">
    <source>
        <dbReference type="Proteomes" id="UP000248749"/>
    </source>
</evidence>
<keyword evidence="6 7" id="KW-0472">Membrane</keyword>
<accession>A0A2W2CQX0</accession>
<feature type="transmembrane region" description="Helical" evidence="7">
    <location>
        <begin position="302"/>
        <end position="323"/>
    </location>
</feature>
<feature type="transmembrane region" description="Helical" evidence="7">
    <location>
        <begin position="12"/>
        <end position="35"/>
    </location>
</feature>
<feature type="transmembrane region" description="Helical" evidence="7">
    <location>
        <begin position="104"/>
        <end position="125"/>
    </location>
</feature>
<dbReference type="RefSeq" id="WP_111133905.1">
    <property type="nucleotide sequence ID" value="NZ_POUB01000046.1"/>
</dbReference>
<feature type="transmembrane region" description="Helical" evidence="7">
    <location>
        <begin position="403"/>
        <end position="422"/>
    </location>
</feature>
<feature type="transmembrane region" description="Helical" evidence="7">
    <location>
        <begin position="79"/>
        <end position="98"/>
    </location>
</feature>
<evidence type="ECO:0000256" key="1">
    <source>
        <dbReference type="ARBA" id="ARBA00004651"/>
    </source>
</evidence>
<keyword evidence="2" id="KW-0813">Transport</keyword>
<dbReference type="AlphaFoldDB" id="A0A2W2CQX0"/>
<keyword evidence="4 7" id="KW-0812">Transmembrane</keyword>
<evidence type="ECO:0000256" key="3">
    <source>
        <dbReference type="ARBA" id="ARBA00022475"/>
    </source>
</evidence>
<keyword evidence="10" id="KW-1185">Reference proteome</keyword>
<dbReference type="Pfam" id="PF07690">
    <property type="entry name" value="MFS_1"/>
    <property type="match status" value="1"/>
</dbReference>
<dbReference type="SUPFAM" id="SSF103473">
    <property type="entry name" value="MFS general substrate transporter"/>
    <property type="match status" value="1"/>
</dbReference>
<evidence type="ECO:0000259" key="8">
    <source>
        <dbReference type="PROSITE" id="PS50850"/>
    </source>
</evidence>
<evidence type="ECO:0000256" key="2">
    <source>
        <dbReference type="ARBA" id="ARBA00022448"/>
    </source>
</evidence>